<protein>
    <recommendedName>
        <fullName evidence="1">NET2A-D/KIP1-like C-terminal domain-containing protein</fullName>
    </recommendedName>
</protein>
<comment type="caution">
    <text evidence="2">The sequence shown here is derived from an EMBL/GenBank/DDBJ whole genome shotgun (WGS) entry which is preliminary data.</text>
</comment>
<dbReference type="InterPro" id="IPR056889">
    <property type="entry name" value="NET2A-D/KIP1-like_C"/>
</dbReference>
<dbReference type="Pfam" id="PF24918">
    <property type="entry name" value="NET2A_C"/>
    <property type="match status" value="1"/>
</dbReference>
<dbReference type="EMBL" id="JAGKQM010000013">
    <property type="protein sequence ID" value="KAH0888019.1"/>
    <property type="molecule type" value="Genomic_DNA"/>
</dbReference>
<dbReference type="PANTHER" id="PTHR31631">
    <property type="entry name" value="PROTEIN NETWORKED 2D"/>
    <property type="match status" value="1"/>
</dbReference>
<evidence type="ECO:0000313" key="3">
    <source>
        <dbReference type="Proteomes" id="UP000824890"/>
    </source>
</evidence>
<dbReference type="Proteomes" id="UP000824890">
    <property type="component" value="Unassembled WGS sequence"/>
</dbReference>
<evidence type="ECO:0000259" key="1">
    <source>
        <dbReference type="Pfam" id="PF24918"/>
    </source>
</evidence>
<gene>
    <name evidence="2" type="ORF">HID58_050448</name>
</gene>
<evidence type="ECO:0000313" key="2">
    <source>
        <dbReference type="EMBL" id="KAH0888019.1"/>
    </source>
</evidence>
<keyword evidence="3" id="KW-1185">Reference proteome</keyword>
<dbReference type="PANTHER" id="PTHR31631:SF8">
    <property type="entry name" value="PROTEIN NETWORKED 2C"/>
    <property type="match status" value="1"/>
</dbReference>
<sequence>MKKENNRISEKLQTGLDQVTKLQQEADKTPEKLSEEFLLSEYKKKVLSLRDIKTRIPLRSFIFDVNPKKQRLSLFACIQPSVV</sequence>
<feature type="domain" description="NET2A-D/KIP1-like C-terminal" evidence="1">
    <location>
        <begin position="1"/>
        <end position="41"/>
    </location>
</feature>
<organism evidence="2 3">
    <name type="scientific">Brassica napus</name>
    <name type="common">Rape</name>
    <dbReference type="NCBI Taxonomy" id="3708"/>
    <lineage>
        <taxon>Eukaryota</taxon>
        <taxon>Viridiplantae</taxon>
        <taxon>Streptophyta</taxon>
        <taxon>Embryophyta</taxon>
        <taxon>Tracheophyta</taxon>
        <taxon>Spermatophyta</taxon>
        <taxon>Magnoliopsida</taxon>
        <taxon>eudicotyledons</taxon>
        <taxon>Gunneridae</taxon>
        <taxon>Pentapetalae</taxon>
        <taxon>rosids</taxon>
        <taxon>malvids</taxon>
        <taxon>Brassicales</taxon>
        <taxon>Brassicaceae</taxon>
        <taxon>Brassiceae</taxon>
        <taxon>Brassica</taxon>
    </lineage>
</organism>
<reference evidence="2 3" key="1">
    <citation type="submission" date="2021-05" db="EMBL/GenBank/DDBJ databases">
        <title>Genome Assembly of Synthetic Allotetraploid Brassica napus Reveals Homoeologous Exchanges between Subgenomes.</title>
        <authorList>
            <person name="Davis J.T."/>
        </authorList>
    </citation>
    <scope>NUCLEOTIDE SEQUENCE [LARGE SCALE GENOMIC DNA]</scope>
    <source>
        <strain evidence="3">cv. Da-Ae</strain>
        <tissue evidence="2">Seedling</tissue>
    </source>
</reference>
<proteinExistence type="predicted"/>
<name>A0ABQ8A648_BRANA</name>
<accession>A0ABQ8A648</accession>